<dbReference type="GO" id="GO:0007168">
    <property type="term" value="P:receptor guanylyl cyclase signaling pathway"/>
    <property type="evidence" value="ECO:0007669"/>
    <property type="project" value="TreeGrafter"/>
</dbReference>
<sequence>MRSSTASECSMNSSLRSNNRRSTMRHSTGSISGGMDVSQRLIDQLTKSQRHLLQVPLGASVRSSQGSAASAGSNISPNASDSLGALDASTSLEFGLLPEEPPFQDEHSCSDHSMQRSSGGTPRRRSLSLSLTLDKIEEGLVAEERSRQFANSIGSSCSQSSQSQSQSQASSTINSNTNNKIKQDQEQFKQEPEQEQHQETLVPLWRNPHLCMVLLVWLALACAVIVPTHFLLQQQQQHYVMDTQTQTEFLHAQTQTQTQTQTQAPSTSSFNSRTNILQEHSSNDNDNDNDNADPIHALLAQSFHHASSQTLQTAVTELQRLSLEMTYFAEATNTQWPLVPPNTYFQTVAQMTTNSKSNINTNNSPLTAIGFAPIVRNQQQRNQWENMTLARTDVARANTIYTFQNDNENDQDDPRLVSQKGPPPFAPLWHLAGSQQRDDGDARVHQDIPVNWDVLSHPVFARQWQQLQLLQNQTSTNIPVVMSDIVRANELPWEKHDNDSAGWKTIITLPVWDAQQSQPRVMRGVVFGVVSWGKLLLQQSGLISQLARAVAPSKSNNAWYTAALISNTCSSGSPVEITVGTIEEPSMTDRIMSMEKWLWTDPSLDAEELQDDFDNINATSTETCHYRMSVQTATSKNERNVDAQVSTLEPEPLTNMTTKTFPPGTMATNESYQYSNNDNNNEEEEQTGTSDGSMSAAIWWPLVMAGMFLVTGAIVFAIFVTVVLLHQPEEDSSMNENQSNSQASPAIEGDQDTHDAFSFYEIECNVLETKGKVEDDDELTQTGPYFGGSRKTQILSFIEEVNRMAINNPIGLLTSKPLADIFLNTTIMYGDISMFTAWSSTRDPTEIFRLLEVIYQAFNEIAVASDILTLDAIGDCYVACAGISTEKQQHAIKMANFSLQAVTVMKKVTSALEITFGPDTSKLDLRVGLNSGPVTLGVLRCAGRSRLQLFGHNVDLAAKMESTGQAGRVHISPETQKLLEMAGKSNACIPRKEKVKLQEYDQPCQTYWLVDQSLESSTHAVQARGVAQTITVKSVNTFLNAAGSFMQDVSQDEQDVDNVFRGDHRRLIDWNVDRLLEVLKKLVAKRRSLGLRTHASGDMQTMERLSDNATVMDAVQEVMDLPEYWANDEATDFEAIEINADVVTELYELVTIISTLYRKNPFHNFEHASHVVQSVIKLNTRIASQDGLWDDTMPDEPYSKENSFSYIASDPLVQLAFIFSALIHDLDHTGVSNDQLVKEGARIARIYKNESVAEQNSYDVAIDLLMEPMYSSLRRLIFATEGEMQFFLQLTKQAVIATDIMNKNLKDLRNARWEKAFAKPEEEKYPEKEEHPRLEVNRKATIFIEHLIQASDVSHTMQHWHIFRKWNQNLFEEMYEAYKEGRASKDPSTFWYKGEIGFFDFYIIPLAKKLKDCGVFGVYSDEYLNNAIRNRNEWELKGQDIVAHMIMECQRRQMAQAQKTLSEARALLQETRQASSGRTSATSLSSSGDHVVEQGAQTQLPTG</sequence>
<dbReference type="GO" id="GO:0001653">
    <property type="term" value="F:peptide receptor activity"/>
    <property type="evidence" value="ECO:0007669"/>
    <property type="project" value="TreeGrafter"/>
</dbReference>
<dbReference type="Gene3D" id="1.10.1300.10">
    <property type="entry name" value="3'5'-cyclic nucleotide phosphodiesterase, catalytic domain"/>
    <property type="match status" value="1"/>
</dbReference>
<evidence type="ECO:0000256" key="3">
    <source>
        <dbReference type="ARBA" id="ARBA00022741"/>
    </source>
</evidence>
<keyword evidence="5 8" id="KW-0472">Membrane</keyword>
<feature type="compositionally biased region" description="Low complexity" evidence="7">
    <location>
        <begin position="253"/>
        <end position="263"/>
    </location>
</feature>
<dbReference type="InterPro" id="IPR003607">
    <property type="entry name" value="HD/PDEase_dom"/>
</dbReference>
<evidence type="ECO:0000313" key="12">
    <source>
        <dbReference type="Proteomes" id="UP001153069"/>
    </source>
</evidence>
<dbReference type="Gene3D" id="3.30.70.1230">
    <property type="entry name" value="Nucleotide cyclase"/>
    <property type="match status" value="1"/>
</dbReference>
<feature type="compositionally biased region" description="Basic and acidic residues" evidence="7">
    <location>
        <begin position="104"/>
        <end position="114"/>
    </location>
</feature>
<evidence type="ECO:0000256" key="4">
    <source>
        <dbReference type="ARBA" id="ARBA00022989"/>
    </source>
</evidence>
<dbReference type="GO" id="GO:0004114">
    <property type="term" value="F:3',5'-cyclic-nucleotide phosphodiesterase activity"/>
    <property type="evidence" value="ECO:0007669"/>
    <property type="project" value="InterPro"/>
</dbReference>
<name>A0A9N8DG72_9STRA</name>
<evidence type="ECO:0000313" key="11">
    <source>
        <dbReference type="EMBL" id="CAB9499069.1"/>
    </source>
</evidence>
<evidence type="ECO:0000256" key="6">
    <source>
        <dbReference type="ARBA" id="ARBA00023239"/>
    </source>
</evidence>
<evidence type="ECO:0000256" key="2">
    <source>
        <dbReference type="ARBA" id="ARBA00022692"/>
    </source>
</evidence>
<dbReference type="Pfam" id="PF00233">
    <property type="entry name" value="PDEase_I"/>
    <property type="match status" value="1"/>
</dbReference>
<dbReference type="PROSITE" id="PS51845">
    <property type="entry name" value="PDEASE_I_2"/>
    <property type="match status" value="1"/>
</dbReference>
<evidence type="ECO:0000259" key="9">
    <source>
        <dbReference type="PROSITE" id="PS50125"/>
    </source>
</evidence>
<dbReference type="SMART" id="SM00471">
    <property type="entry name" value="HDc"/>
    <property type="match status" value="1"/>
</dbReference>
<comment type="subcellular location">
    <subcellularLocation>
        <location evidence="1">Membrane</location>
    </subcellularLocation>
</comment>
<dbReference type="InterPro" id="IPR001054">
    <property type="entry name" value="A/G_cyclase"/>
</dbReference>
<proteinExistence type="predicted"/>
<gene>
    <name evidence="11" type="ORF">SEMRO_53_G031300.1</name>
</gene>
<feature type="region of interest" description="Disordered" evidence="7">
    <location>
        <begin position="96"/>
        <end position="126"/>
    </location>
</feature>
<feature type="region of interest" description="Disordered" evidence="7">
    <location>
        <begin position="252"/>
        <end position="271"/>
    </location>
</feature>
<feature type="compositionally biased region" description="Low complexity" evidence="7">
    <location>
        <begin position="116"/>
        <end position="126"/>
    </location>
</feature>
<feature type="region of interest" description="Disordered" evidence="7">
    <location>
        <begin position="653"/>
        <end position="692"/>
    </location>
</feature>
<keyword evidence="6" id="KW-0456">Lyase</keyword>
<feature type="region of interest" description="Disordered" evidence="7">
    <location>
        <begin position="152"/>
        <end position="177"/>
    </location>
</feature>
<dbReference type="Pfam" id="PF00211">
    <property type="entry name" value="Guanylate_cyc"/>
    <property type="match status" value="1"/>
</dbReference>
<keyword evidence="3" id="KW-0547">Nucleotide-binding</keyword>
<dbReference type="PROSITE" id="PS50125">
    <property type="entry name" value="GUANYLATE_CYCLASE_2"/>
    <property type="match status" value="1"/>
</dbReference>
<dbReference type="SMART" id="SM00044">
    <property type="entry name" value="CYCc"/>
    <property type="match status" value="1"/>
</dbReference>
<feature type="compositionally biased region" description="Low complexity" evidence="7">
    <location>
        <begin position="1474"/>
        <end position="1488"/>
    </location>
</feature>
<evidence type="ECO:0000259" key="10">
    <source>
        <dbReference type="PROSITE" id="PS51845"/>
    </source>
</evidence>
<feature type="compositionally biased region" description="Low complexity" evidence="7">
    <location>
        <begin position="669"/>
        <end position="679"/>
    </location>
</feature>
<reference evidence="11" key="1">
    <citation type="submission" date="2020-06" db="EMBL/GenBank/DDBJ databases">
        <authorList>
            <consortium name="Plant Systems Biology data submission"/>
        </authorList>
    </citation>
    <scope>NUCLEOTIDE SEQUENCE</scope>
    <source>
        <strain evidence="11">D6</strain>
    </source>
</reference>
<feature type="transmembrane region" description="Helical" evidence="8">
    <location>
        <begin position="698"/>
        <end position="725"/>
    </location>
</feature>
<feature type="domain" description="Guanylate cyclase" evidence="9">
    <location>
        <begin position="826"/>
        <end position="961"/>
    </location>
</feature>
<dbReference type="GO" id="GO:0004016">
    <property type="term" value="F:adenylate cyclase activity"/>
    <property type="evidence" value="ECO:0007669"/>
    <property type="project" value="TreeGrafter"/>
</dbReference>
<dbReference type="InterPro" id="IPR036971">
    <property type="entry name" value="PDEase_catalytic_dom_sf"/>
</dbReference>
<accession>A0A9N8DG72</accession>
<dbReference type="OrthoDB" id="432756at2759"/>
<feature type="transmembrane region" description="Helical" evidence="8">
    <location>
        <begin position="210"/>
        <end position="232"/>
    </location>
</feature>
<dbReference type="PANTHER" id="PTHR11920:SF335">
    <property type="entry name" value="GUANYLATE CYCLASE"/>
    <property type="match status" value="1"/>
</dbReference>
<dbReference type="SUPFAM" id="SSF55073">
    <property type="entry name" value="Nucleotide cyclase"/>
    <property type="match status" value="1"/>
</dbReference>
<dbReference type="InterPro" id="IPR002073">
    <property type="entry name" value="PDEase_catalytic_dom"/>
</dbReference>
<dbReference type="SUPFAM" id="SSF109604">
    <property type="entry name" value="HD-domain/PDEase-like"/>
    <property type="match status" value="1"/>
</dbReference>
<dbReference type="PANTHER" id="PTHR11920">
    <property type="entry name" value="GUANYLYL CYCLASE"/>
    <property type="match status" value="1"/>
</dbReference>
<dbReference type="GO" id="GO:0005886">
    <property type="term" value="C:plasma membrane"/>
    <property type="evidence" value="ECO:0007669"/>
    <property type="project" value="TreeGrafter"/>
</dbReference>
<dbReference type="GO" id="GO:0035556">
    <property type="term" value="P:intracellular signal transduction"/>
    <property type="evidence" value="ECO:0007669"/>
    <property type="project" value="InterPro"/>
</dbReference>
<dbReference type="Proteomes" id="UP001153069">
    <property type="component" value="Unassembled WGS sequence"/>
</dbReference>
<evidence type="ECO:0000256" key="1">
    <source>
        <dbReference type="ARBA" id="ARBA00004370"/>
    </source>
</evidence>
<keyword evidence="12" id="KW-1185">Reference proteome</keyword>
<protein>
    <submittedName>
        <fullName evidence="11">Calmodulin-dependent 3',5'-cyclic nucleotide phosphodiesterase 1A</fullName>
    </submittedName>
</protein>
<evidence type="ECO:0000256" key="5">
    <source>
        <dbReference type="ARBA" id="ARBA00023136"/>
    </source>
</evidence>
<dbReference type="EMBL" id="CAICTM010000052">
    <property type="protein sequence ID" value="CAB9499069.1"/>
    <property type="molecule type" value="Genomic_DNA"/>
</dbReference>
<evidence type="ECO:0000256" key="8">
    <source>
        <dbReference type="SAM" id="Phobius"/>
    </source>
</evidence>
<evidence type="ECO:0000256" key="7">
    <source>
        <dbReference type="SAM" id="MobiDB-lite"/>
    </source>
</evidence>
<feature type="region of interest" description="Disordered" evidence="7">
    <location>
        <begin position="64"/>
        <end position="84"/>
    </location>
</feature>
<keyword evidence="2 8" id="KW-0812">Transmembrane</keyword>
<keyword evidence="4 8" id="KW-1133">Transmembrane helix</keyword>
<organism evidence="11 12">
    <name type="scientific">Seminavis robusta</name>
    <dbReference type="NCBI Taxonomy" id="568900"/>
    <lineage>
        <taxon>Eukaryota</taxon>
        <taxon>Sar</taxon>
        <taxon>Stramenopiles</taxon>
        <taxon>Ochrophyta</taxon>
        <taxon>Bacillariophyta</taxon>
        <taxon>Bacillariophyceae</taxon>
        <taxon>Bacillariophycidae</taxon>
        <taxon>Naviculales</taxon>
        <taxon>Naviculaceae</taxon>
        <taxon>Seminavis</taxon>
    </lineage>
</organism>
<dbReference type="GO" id="GO:0000166">
    <property type="term" value="F:nucleotide binding"/>
    <property type="evidence" value="ECO:0007669"/>
    <property type="project" value="UniProtKB-KW"/>
</dbReference>
<feature type="compositionally biased region" description="Low complexity" evidence="7">
    <location>
        <begin position="64"/>
        <end position="80"/>
    </location>
</feature>
<dbReference type="InterPro" id="IPR029787">
    <property type="entry name" value="Nucleotide_cyclase"/>
</dbReference>
<dbReference type="GO" id="GO:0004383">
    <property type="term" value="F:guanylate cyclase activity"/>
    <property type="evidence" value="ECO:0007669"/>
    <property type="project" value="TreeGrafter"/>
</dbReference>
<feature type="region of interest" description="Disordered" evidence="7">
    <location>
        <begin position="1"/>
        <end position="37"/>
    </location>
</feature>
<feature type="region of interest" description="Disordered" evidence="7">
    <location>
        <begin position="1471"/>
        <end position="1503"/>
    </location>
</feature>
<feature type="domain" description="PDEase" evidence="10">
    <location>
        <begin position="1071"/>
        <end position="1300"/>
    </location>
</feature>
<dbReference type="InterPro" id="IPR050401">
    <property type="entry name" value="Cyclic_nucleotide_synthase"/>
</dbReference>
<dbReference type="CDD" id="cd07302">
    <property type="entry name" value="CHD"/>
    <property type="match status" value="1"/>
</dbReference>
<comment type="caution">
    <text evidence="11">The sequence shown here is derived from an EMBL/GenBank/DDBJ whole genome shotgun (WGS) entry which is preliminary data.</text>
</comment>